<evidence type="ECO:0000313" key="1">
    <source>
        <dbReference type="EMBL" id="MCP2330229.1"/>
    </source>
</evidence>
<gene>
    <name evidence="1" type="ORF">G443_000499</name>
</gene>
<evidence type="ECO:0000313" key="2">
    <source>
        <dbReference type="Proteomes" id="UP000791080"/>
    </source>
</evidence>
<proteinExistence type="predicted"/>
<sequence length="135" mass="14890">MTNGGQAEREPVVLTVGLRPDAVDLSGHPDLDHEALAARIASGQEALRREGIDNTTCLVSADPEEAERRIREEVAGRHFDLVVIGGGVRLDPEQTVLFERILNLLIDLVPGVRFCFNTSPETTLDAIRRWSPQPR</sequence>
<name>A0ABT1JD67_ACTCY</name>
<accession>A0ABT1JD67</accession>
<keyword evidence="2" id="KW-1185">Reference proteome</keyword>
<dbReference type="RefSeq" id="WP_051314381.1">
    <property type="nucleotide sequence ID" value="NZ_AUBJ02000001.1"/>
</dbReference>
<comment type="caution">
    <text evidence="1">The sequence shown here is derived from an EMBL/GenBank/DDBJ whole genome shotgun (WGS) entry which is preliminary data.</text>
</comment>
<protein>
    <submittedName>
        <fullName evidence="1">Uncharacterized protein</fullName>
    </submittedName>
</protein>
<dbReference type="Proteomes" id="UP000791080">
    <property type="component" value="Unassembled WGS sequence"/>
</dbReference>
<reference evidence="1 2" key="1">
    <citation type="submission" date="2022-06" db="EMBL/GenBank/DDBJ databases">
        <title>Genomic Encyclopedia of Type Strains, Phase I: the one thousand microbial genomes (KMG-I) project.</title>
        <authorList>
            <person name="Kyrpides N."/>
        </authorList>
    </citation>
    <scope>NUCLEOTIDE SEQUENCE [LARGE SCALE GENOMIC DNA]</scope>
    <source>
        <strain evidence="1 2">DSM 43889</strain>
    </source>
</reference>
<organism evidence="1 2">
    <name type="scientific">Actinoalloteichus caeruleus DSM 43889</name>
    <dbReference type="NCBI Taxonomy" id="1120930"/>
    <lineage>
        <taxon>Bacteria</taxon>
        <taxon>Bacillati</taxon>
        <taxon>Actinomycetota</taxon>
        <taxon>Actinomycetes</taxon>
        <taxon>Pseudonocardiales</taxon>
        <taxon>Pseudonocardiaceae</taxon>
        <taxon>Actinoalloteichus</taxon>
        <taxon>Actinoalloteichus cyanogriseus</taxon>
    </lineage>
</organism>
<dbReference type="EMBL" id="AUBJ02000001">
    <property type="protein sequence ID" value="MCP2330229.1"/>
    <property type="molecule type" value="Genomic_DNA"/>
</dbReference>